<dbReference type="SUPFAM" id="SSF55073">
    <property type="entry name" value="Nucleotide cyclase"/>
    <property type="match status" value="1"/>
</dbReference>
<organism evidence="2 3">
    <name type="scientific">Capillimicrobium parvum</name>
    <dbReference type="NCBI Taxonomy" id="2884022"/>
    <lineage>
        <taxon>Bacteria</taxon>
        <taxon>Bacillati</taxon>
        <taxon>Actinomycetota</taxon>
        <taxon>Thermoleophilia</taxon>
        <taxon>Solirubrobacterales</taxon>
        <taxon>Capillimicrobiaceae</taxon>
        <taxon>Capillimicrobium</taxon>
    </lineage>
</organism>
<sequence>MASCLPDPPALLSIIGAHTEIAASGLDLAAACELVCRRARVLTGAEAAILRLHAPAVDAAAGFLAPGDVRSRVSVGVVDGRRAAGTLEAVAHWPGAFDATEYETLVLLAGVAGAELARARAFERGLQAAGTDPLTALPNRLSFEYRLRHEVDRAARYGRPLSLVIVAVDGLAETCERHGEHGGDDALLRVTHTLLSIRSSDEAFRIAAAEFAVLAPETDGEGVRTFGARLRERIRAQRSGVPVAVTIGSAQAGDAGDAGEADARALEAEARASLSSAARVPRIVAA</sequence>
<dbReference type="RefSeq" id="WP_259310963.1">
    <property type="nucleotide sequence ID" value="NZ_CP087164.1"/>
</dbReference>
<dbReference type="Pfam" id="PF00990">
    <property type="entry name" value="GGDEF"/>
    <property type="match status" value="1"/>
</dbReference>
<dbReference type="InterPro" id="IPR000160">
    <property type="entry name" value="GGDEF_dom"/>
</dbReference>
<dbReference type="CDD" id="cd01949">
    <property type="entry name" value="GGDEF"/>
    <property type="match status" value="1"/>
</dbReference>
<evidence type="ECO:0000313" key="3">
    <source>
        <dbReference type="Proteomes" id="UP001162834"/>
    </source>
</evidence>
<evidence type="ECO:0000259" key="1">
    <source>
        <dbReference type="PROSITE" id="PS50887"/>
    </source>
</evidence>
<dbReference type="GO" id="GO:1902201">
    <property type="term" value="P:negative regulation of bacterial-type flagellum-dependent cell motility"/>
    <property type="evidence" value="ECO:0007669"/>
    <property type="project" value="TreeGrafter"/>
</dbReference>
<reference evidence="2" key="1">
    <citation type="journal article" date="2022" name="Int. J. Syst. Evol. Microbiol.">
        <title>Pseudomonas aegrilactucae sp. nov. and Pseudomonas morbosilactucae sp. nov., pathogens causing bacterial rot of lettuce in Japan.</title>
        <authorList>
            <person name="Sawada H."/>
            <person name="Fujikawa T."/>
            <person name="Satou M."/>
        </authorList>
    </citation>
    <scope>NUCLEOTIDE SEQUENCE</scope>
    <source>
        <strain evidence="2">0166_1</strain>
    </source>
</reference>
<dbReference type="InterPro" id="IPR029787">
    <property type="entry name" value="Nucleotide_cyclase"/>
</dbReference>
<dbReference type="SUPFAM" id="SSF55781">
    <property type="entry name" value="GAF domain-like"/>
    <property type="match status" value="1"/>
</dbReference>
<dbReference type="Proteomes" id="UP001162834">
    <property type="component" value="Chromosome"/>
</dbReference>
<dbReference type="NCBIfam" id="TIGR00254">
    <property type="entry name" value="GGDEF"/>
    <property type="match status" value="1"/>
</dbReference>
<dbReference type="Gene3D" id="3.30.70.270">
    <property type="match status" value="1"/>
</dbReference>
<dbReference type="PANTHER" id="PTHR45138">
    <property type="entry name" value="REGULATORY COMPONENTS OF SENSORY TRANSDUCTION SYSTEM"/>
    <property type="match status" value="1"/>
</dbReference>
<evidence type="ECO:0000313" key="2">
    <source>
        <dbReference type="EMBL" id="UGS36899.1"/>
    </source>
</evidence>
<proteinExistence type="predicted"/>
<dbReference type="GO" id="GO:0043709">
    <property type="term" value="P:cell adhesion involved in single-species biofilm formation"/>
    <property type="evidence" value="ECO:0007669"/>
    <property type="project" value="TreeGrafter"/>
</dbReference>
<dbReference type="AlphaFoldDB" id="A0A9E7C1P1"/>
<dbReference type="SMART" id="SM00267">
    <property type="entry name" value="GGDEF"/>
    <property type="match status" value="1"/>
</dbReference>
<dbReference type="PANTHER" id="PTHR45138:SF9">
    <property type="entry name" value="DIGUANYLATE CYCLASE DGCM-RELATED"/>
    <property type="match status" value="1"/>
</dbReference>
<name>A0A9E7C1P1_9ACTN</name>
<dbReference type="PROSITE" id="PS50887">
    <property type="entry name" value="GGDEF"/>
    <property type="match status" value="1"/>
</dbReference>
<dbReference type="GO" id="GO:0052621">
    <property type="term" value="F:diguanylate cyclase activity"/>
    <property type="evidence" value="ECO:0007669"/>
    <property type="project" value="TreeGrafter"/>
</dbReference>
<protein>
    <recommendedName>
        <fullName evidence="1">GGDEF domain-containing protein</fullName>
    </recommendedName>
</protein>
<dbReference type="GO" id="GO:0005886">
    <property type="term" value="C:plasma membrane"/>
    <property type="evidence" value="ECO:0007669"/>
    <property type="project" value="TreeGrafter"/>
</dbReference>
<accession>A0A9E7C1P1</accession>
<dbReference type="KEGG" id="sbae:DSM104329_03310"/>
<dbReference type="InterPro" id="IPR043128">
    <property type="entry name" value="Rev_trsase/Diguanyl_cyclase"/>
</dbReference>
<dbReference type="InterPro" id="IPR050469">
    <property type="entry name" value="Diguanylate_Cyclase"/>
</dbReference>
<gene>
    <name evidence="2" type="ORF">DSM104329_03310</name>
</gene>
<keyword evidence="3" id="KW-1185">Reference proteome</keyword>
<feature type="domain" description="GGDEF" evidence="1">
    <location>
        <begin position="159"/>
        <end position="286"/>
    </location>
</feature>
<dbReference type="EMBL" id="CP087164">
    <property type="protein sequence ID" value="UGS36899.1"/>
    <property type="molecule type" value="Genomic_DNA"/>
</dbReference>